<keyword evidence="1" id="KW-0812">Transmembrane</keyword>
<evidence type="ECO:0000313" key="3">
    <source>
        <dbReference type="Proteomes" id="UP000005435"/>
    </source>
</evidence>
<dbReference type="RefSeq" id="WP_014253719.1">
    <property type="nucleotide sequence ID" value="NC_016627.1"/>
</dbReference>
<dbReference type="Proteomes" id="UP000005435">
    <property type="component" value="Chromosome"/>
</dbReference>
<sequence length="286" mass="32814">MENVNYTSTSTDIGHKYYKYSKKITPIGLIIFISMGILGTVILSLIYSYVVYYTEYLYVHILLTVVLGTGIGALVCIGGKVGKIRSTFIIGFAAVLFGLFAEYCQLVFWIFIESKGQFLILNPVKIFYIMNYIGSTYSYNMIIFSLYLIDGVLIVATSVIISIRFIKDKAFCERCDRWMKNETLAGLNFVDDIEELKIKLEQGDFSALTLLGKAGKFDFQLTRVVLKHCTQCKEFYLISVSTIKITRSLRGKLKAEEKMVVKDLIIDQHVYNYLMEWNRSLKHSFF</sequence>
<feature type="transmembrane region" description="Helical" evidence="1">
    <location>
        <begin position="56"/>
        <end position="77"/>
    </location>
</feature>
<accession>G8M2L3</accession>
<organism evidence="2 3">
    <name type="scientific">Acetivibrio clariflavus (strain DSM 19732 / NBRC 101661 / EBR45)</name>
    <name type="common">Clostridium clariflavum</name>
    <dbReference type="NCBI Taxonomy" id="720554"/>
    <lineage>
        <taxon>Bacteria</taxon>
        <taxon>Bacillati</taxon>
        <taxon>Bacillota</taxon>
        <taxon>Clostridia</taxon>
        <taxon>Eubacteriales</taxon>
        <taxon>Oscillospiraceae</taxon>
        <taxon>Acetivibrio</taxon>
    </lineage>
</organism>
<feature type="transmembrane region" description="Helical" evidence="1">
    <location>
        <begin position="27"/>
        <end position="50"/>
    </location>
</feature>
<keyword evidence="1" id="KW-1133">Transmembrane helix</keyword>
<evidence type="ECO:0000256" key="1">
    <source>
        <dbReference type="SAM" id="Phobius"/>
    </source>
</evidence>
<protein>
    <recommendedName>
        <fullName evidence="4">Transmembrane protein</fullName>
    </recommendedName>
</protein>
<proteinExistence type="predicted"/>
<reference evidence="2 3" key="2">
    <citation type="journal article" date="2012" name="Stand. Genomic Sci.">
        <title>Complete Genome Sequence of Clostridium clariflavum DSM 19732.</title>
        <authorList>
            <person name="Izquierdo J.A."/>
            <person name="Goodwin L."/>
            <person name="Davenport K.W."/>
            <person name="Teshima H."/>
            <person name="Bruce D."/>
            <person name="Detter C."/>
            <person name="Tapia R."/>
            <person name="Han S."/>
            <person name="Land M."/>
            <person name="Hauser L."/>
            <person name="Jeffries C.D."/>
            <person name="Han J."/>
            <person name="Pitluck S."/>
            <person name="Nolan M."/>
            <person name="Chen A."/>
            <person name="Huntemann M."/>
            <person name="Mavromatis K."/>
            <person name="Mikhailova N."/>
            <person name="Liolios K."/>
            <person name="Woyke T."/>
            <person name="Lynd L.R."/>
        </authorList>
    </citation>
    <scope>NUCLEOTIDE SEQUENCE [LARGE SCALE GENOMIC DNA]</scope>
    <source>
        <strain evidence="3">DSM 19732 / NBRC 101661 / EBR45</strain>
    </source>
</reference>
<reference evidence="3" key="1">
    <citation type="submission" date="2011-12" db="EMBL/GenBank/DDBJ databases">
        <title>Complete sequence of Clostridium clariflavum DSM 19732.</title>
        <authorList>
            <consortium name="US DOE Joint Genome Institute"/>
            <person name="Lucas S."/>
            <person name="Han J."/>
            <person name="Lapidus A."/>
            <person name="Cheng J.-F."/>
            <person name="Goodwin L."/>
            <person name="Pitluck S."/>
            <person name="Peters L."/>
            <person name="Teshima H."/>
            <person name="Detter J.C."/>
            <person name="Han C."/>
            <person name="Tapia R."/>
            <person name="Land M."/>
            <person name="Hauser L."/>
            <person name="Kyrpides N."/>
            <person name="Ivanova N."/>
            <person name="Pagani I."/>
            <person name="Kitzmiller T."/>
            <person name="Lynd L."/>
            <person name="Izquierdo J."/>
            <person name="Woyke T."/>
        </authorList>
    </citation>
    <scope>NUCLEOTIDE SEQUENCE [LARGE SCALE GENOMIC DNA]</scope>
    <source>
        <strain evidence="3">DSM 19732 / NBRC 101661 / EBR45</strain>
    </source>
</reference>
<evidence type="ECO:0008006" key="4">
    <source>
        <dbReference type="Google" id="ProtNLM"/>
    </source>
</evidence>
<dbReference type="AlphaFoldDB" id="G8M2L3"/>
<dbReference type="HOGENOM" id="CLU_972191_0_0_9"/>
<gene>
    <name evidence="2" type="ordered locus">Clocl_0351</name>
</gene>
<dbReference type="KEGG" id="ccl:Clocl_0351"/>
<keyword evidence="1" id="KW-0472">Membrane</keyword>
<keyword evidence="3" id="KW-1185">Reference proteome</keyword>
<dbReference type="EMBL" id="CP003065">
    <property type="protein sequence ID" value="AEV67087.1"/>
    <property type="molecule type" value="Genomic_DNA"/>
</dbReference>
<feature type="transmembrane region" description="Helical" evidence="1">
    <location>
        <begin position="89"/>
        <end position="112"/>
    </location>
</feature>
<dbReference type="OrthoDB" id="1418911at2"/>
<feature type="transmembrane region" description="Helical" evidence="1">
    <location>
        <begin position="137"/>
        <end position="161"/>
    </location>
</feature>
<evidence type="ECO:0000313" key="2">
    <source>
        <dbReference type="EMBL" id="AEV67087.1"/>
    </source>
</evidence>
<name>G8M2L3_ACECE</name>